<evidence type="ECO:0000256" key="1">
    <source>
        <dbReference type="SAM" id="Coils"/>
    </source>
</evidence>
<proteinExistence type="predicted"/>
<feature type="coiled-coil region" evidence="1">
    <location>
        <begin position="19"/>
        <end position="74"/>
    </location>
</feature>
<accession>B3E6D3</accession>
<dbReference type="EMBL" id="CP001089">
    <property type="protein sequence ID" value="ACD96280.1"/>
    <property type="molecule type" value="Genomic_DNA"/>
</dbReference>
<gene>
    <name evidence="2" type="ordered locus">Glov_2567</name>
</gene>
<protein>
    <submittedName>
        <fullName evidence="2">Uncharacterized protein</fullName>
    </submittedName>
</protein>
<evidence type="ECO:0000313" key="3">
    <source>
        <dbReference type="Proteomes" id="UP000002420"/>
    </source>
</evidence>
<dbReference type="STRING" id="398767.Glov_2567"/>
<dbReference type="HOGENOM" id="CLU_996621_0_0_7"/>
<dbReference type="Proteomes" id="UP000002420">
    <property type="component" value="Chromosome"/>
</dbReference>
<evidence type="ECO:0000313" key="2">
    <source>
        <dbReference type="EMBL" id="ACD96280.1"/>
    </source>
</evidence>
<sequence length="279" mass="31371">MPDEPLVDGLGAVRLQFERDRLDGELKEADELLGVLQRDEQRLMAEITTAEERLRMLENELAPARQAVSALIQEEVSSIDMGIGVLNERQRHLRRISAAFELGQQLTDRISDIEREIEPLQDAIDEAVRSTDFDAAASMLEDGMNAYLSKINILRPGVWRHSPIKIDVSRFRFTMRVGARRWHAALGGTDSLYFLMAYHYGLLTLTSKSGCHYPGLSIIDVPGEFSGEAVEDKENFIVQPFVELLNRDEYKGSQLIITGASFTGLEGAHRLLQTHVYVA</sequence>
<dbReference type="eggNOG" id="COG0419">
    <property type="taxonomic scope" value="Bacteria"/>
</dbReference>
<name>B3E6D3_TRIL1</name>
<organism evidence="2 3">
    <name type="scientific">Trichlorobacter lovleyi (strain ATCC BAA-1151 / DSM 17278 / SZ)</name>
    <name type="common">Geobacter lovleyi</name>
    <dbReference type="NCBI Taxonomy" id="398767"/>
    <lineage>
        <taxon>Bacteria</taxon>
        <taxon>Pseudomonadati</taxon>
        <taxon>Thermodesulfobacteriota</taxon>
        <taxon>Desulfuromonadia</taxon>
        <taxon>Geobacterales</taxon>
        <taxon>Geobacteraceae</taxon>
        <taxon>Trichlorobacter</taxon>
    </lineage>
</organism>
<reference evidence="2 3" key="1">
    <citation type="submission" date="2008-05" db="EMBL/GenBank/DDBJ databases">
        <title>Complete sequence of chromosome of Geobacter lovleyi SZ.</title>
        <authorList>
            <consortium name="US DOE Joint Genome Institute"/>
            <person name="Lucas S."/>
            <person name="Copeland A."/>
            <person name="Lapidus A."/>
            <person name="Glavina del Rio T."/>
            <person name="Dalin E."/>
            <person name="Tice H."/>
            <person name="Bruce D."/>
            <person name="Goodwin L."/>
            <person name="Pitluck S."/>
            <person name="Chertkov O."/>
            <person name="Meincke L."/>
            <person name="Brettin T."/>
            <person name="Detter J.C."/>
            <person name="Han C."/>
            <person name="Tapia R."/>
            <person name="Kuske C.R."/>
            <person name="Schmutz J."/>
            <person name="Larimer F."/>
            <person name="Land M."/>
            <person name="Hauser L."/>
            <person name="Kyrpides N."/>
            <person name="Mikhailova N."/>
            <person name="Sung Y."/>
            <person name="Fletcher K.E."/>
            <person name="Ritalahti K.M."/>
            <person name="Loeffler F.E."/>
            <person name="Richardson P."/>
        </authorList>
    </citation>
    <scope>NUCLEOTIDE SEQUENCE [LARGE SCALE GENOMIC DNA]</scope>
    <source>
        <strain evidence="3">ATCC BAA-1151 / DSM 17278 / SZ</strain>
    </source>
</reference>
<keyword evidence="1" id="KW-0175">Coiled coil</keyword>
<dbReference type="AlphaFoldDB" id="B3E6D3"/>
<dbReference type="KEGG" id="glo:Glov_2567"/>
<keyword evidence="3" id="KW-1185">Reference proteome</keyword>